<protein>
    <submittedName>
        <fullName evidence="9">ABC transporter permease</fullName>
    </submittedName>
</protein>
<accession>A0ABW3S153</accession>
<dbReference type="InterPro" id="IPR050250">
    <property type="entry name" value="Macrolide_Exporter_MacB"/>
</dbReference>
<gene>
    <name evidence="9" type="ORF">ACFQ3W_16990</name>
</gene>
<evidence type="ECO:0000313" key="10">
    <source>
        <dbReference type="Proteomes" id="UP001597262"/>
    </source>
</evidence>
<keyword evidence="4 7" id="KW-1133">Transmembrane helix</keyword>
<organism evidence="9 10">
    <name type="scientific">Paenibacillus puldeungensis</name>
    <dbReference type="NCBI Taxonomy" id="696536"/>
    <lineage>
        <taxon>Bacteria</taxon>
        <taxon>Bacillati</taxon>
        <taxon>Bacillota</taxon>
        <taxon>Bacilli</taxon>
        <taxon>Bacillales</taxon>
        <taxon>Paenibacillaceae</taxon>
        <taxon>Paenibacillus</taxon>
    </lineage>
</organism>
<dbReference type="InterPro" id="IPR003838">
    <property type="entry name" value="ABC3_permease_C"/>
</dbReference>
<feature type="transmembrane region" description="Helical" evidence="7">
    <location>
        <begin position="795"/>
        <end position="816"/>
    </location>
</feature>
<feature type="domain" description="ABC3 transporter permease C-terminal" evidence="8">
    <location>
        <begin position="712"/>
        <end position="826"/>
    </location>
</feature>
<dbReference type="EMBL" id="JBHTLM010000013">
    <property type="protein sequence ID" value="MFD1177987.1"/>
    <property type="molecule type" value="Genomic_DNA"/>
</dbReference>
<feature type="transmembrane region" description="Helical" evidence="7">
    <location>
        <begin position="432"/>
        <end position="453"/>
    </location>
</feature>
<evidence type="ECO:0000256" key="3">
    <source>
        <dbReference type="ARBA" id="ARBA00022692"/>
    </source>
</evidence>
<evidence type="ECO:0000256" key="7">
    <source>
        <dbReference type="SAM" id="Phobius"/>
    </source>
</evidence>
<dbReference type="RefSeq" id="WP_379320435.1">
    <property type="nucleotide sequence ID" value="NZ_JBHTLM010000013.1"/>
</dbReference>
<evidence type="ECO:0000313" key="9">
    <source>
        <dbReference type="EMBL" id="MFD1177987.1"/>
    </source>
</evidence>
<feature type="transmembrane region" description="Helical" evidence="7">
    <location>
        <begin position="363"/>
        <end position="382"/>
    </location>
</feature>
<dbReference type="Proteomes" id="UP001597262">
    <property type="component" value="Unassembled WGS sequence"/>
</dbReference>
<dbReference type="PANTHER" id="PTHR30572">
    <property type="entry name" value="MEMBRANE COMPONENT OF TRANSPORTER-RELATED"/>
    <property type="match status" value="1"/>
</dbReference>
<evidence type="ECO:0000256" key="6">
    <source>
        <dbReference type="ARBA" id="ARBA00038076"/>
    </source>
</evidence>
<feature type="domain" description="ABC3 transporter permease C-terminal" evidence="8">
    <location>
        <begin position="271"/>
        <end position="393"/>
    </location>
</feature>
<comment type="subcellular location">
    <subcellularLocation>
        <location evidence="1">Cell membrane</location>
        <topology evidence="1">Multi-pass membrane protein</topology>
    </subcellularLocation>
</comment>
<keyword evidence="10" id="KW-1185">Reference proteome</keyword>
<evidence type="ECO:0000259" key="8">
    <source>
        <dbReference type="Pfam" id="PF02687"/>
    </source>
</evidence>
<feature type="transmembrane region" description="Helical" evidence="7">
    <location>
        <begin position="266"/>
        <end position="288"/>
    </location>
</feature>
<keyword evidence="5 7" id="KW-0472">Membrane</keyword>
<dbReference type="PANTHER" id="PTHR30572:SF4">
    <property type="entry name" value="ABC TRANSPORTER PERMEASE YTRF"/>
    <property type="match status" value="1"/>
</dbReference>
<evidence type="ECO:0000256" key="5">
    <source>
        <dbReference type="ARBA" id="ARBA00023136"/>
    </source>
</evidence>
<dbReference type="Pfam" id="PF02687">
    <property type="entry name" value="FtsX"/>
    <property type="match status" value="2"/>
</dbReference>
<keyword evidence="3 7" id="KW-0812">Transmembrane</keyword>
<feature type="transmembrane region" description="Helical" evidence="7">
    <location>
        <begin position="320"/>
        <end position="343"/>
    </location>
</feature>
<name>A0ABW3S153_9BACL</name>
<evidence type="ECO:0000256" key="1">
    <source>
        <dbReference type="ARBA" id="ARBA00004651"/>
    </source>
</evidence>
<feature type="transmembrane region" description="Helical" evidence="7">
    <location>
        <begin position="703"/>
        <end position="725"/>
    </location>
</feature>
<reference evidence="10" key="1">
    <citation type="journal article" date="2019" name="Int. J. Syst. Evol. Microbiol.">
        <title>The Global Catalogue of Microorganisms (GCM) 10K type strain sequencing project: providing services to taxonomists for standard genome sequencing and annotation.</title>
        <authorList>
            <consortium name="The Broad Institute Genomics Platform"/>
            <consortium name="The Broad Institute Genome Sequencing Center for Infectious Disease"/>
            <person name="Wu L."/>
            <person name="Ma J."/>
        </authorList>
    </citation>
    <scope>NUCLEOTIDE SEQUENCE [LARGE SCALE GENOMIC DNA]</scope>
    <source>
        <strain evidence="10">CCUG 59189</strain>
    </source>
</reference>
<comment type="similarity">
    <text evidence="6">Belongs to the ABC-4 integral membrane protein family.</text>
</comment>
<sequence>MRNNNGAVVRRLTKKSLRVNRRRNFFIIAAIALTTLLLASVFSIGMSLLKSMQVQEMRLMGTVAHAAVTKPTASQMEQLQKLPYIKTVGTGNHVAYIKNTPQMGDMDLALYYFDQTEWEKLRAPAFTDIVGSYPQKEDEIMVPLWVLERMGISHPAIGMEIPLAYYTKNTGQDKPVKAVFRLSGWFTSYMHIRSGNIDSLLVSEVLSQKCGKTVQAEGAATVLFTDSSQVSKYSERLERDLKLLADQQVKIVPAYNVDTESMKKSLIALLAIVAFLILTGYLLIYNVLYISVSQDVRFYGLLKTLGTTPRQIRHIVIGQILRLCVVGIPVGAAAALLISSFAVPLFISRFVSISTGTVVSFSPLIYLCAAVFALLTALLGGFKPAKKAASISPIEAQKFTGIQLRKSHTNSSVQGKPYKMAARNIFRDRKRAAVVLLSLFLGITTFTTIITLVNSMNTDNYVASYMESDFVLENNTLRPDGKPKQKFDTAFKESIDSLPGLEKVHSLTQEWVRLDYSSHEFGAYAADFMKRNKEEDLPEQYFRDNFSGLIAGIDSDALTELNKTLDDPIDLEAFERGEIALIATNNPRLFQNVHELTVHAMESKGAAGIQDKVGGKSKKIRLGGYVPQDFEEVGYSLAPTLFVSNTFMHELYGEPITARINIDVSKGYDKQALDALKQLTDGDYEISRSSKLEAQEEMYDSKMMLYIFGGGVALVLAWIGVLNFVNVMSVGIMVRRQELATLECVGMSRKQVRKMLLGEGLGYAIITLFLVSTAGTLITFGIFKLFQQEATYAVFTYPFIPVMIATFAIIAVCAITPETAYRSLYKATLVERLREAE</sequence>
<keyword evidence="2" id="KW-1003">Cell membrane</keyword>
<comment type="caution">
    <text evidence="9">The sequence shown here is derived from an EMBL/GenBank/DDBJ whole genome shotgun (WGS) entry which is preliminary data.</text>
</comment>
<evidence type="ECO:0000256" key="2">
    <source>
        <dbReference type="ARBA" id="ARBA00022475"/>
    </source>
</evidence>
<proteinExistence type="inferred from homology"/>
<evidence type="ECO:0000256" key="4">
    <source>
        <dbReference type="ARBA" id="ARBA00022989"/>
    </source>
</evidence>
<feature type="transmembrane region" description="Helical" evidence="7">
    <location>
        <begin position="760"/>
        <end position="783"/>
    </location>
</feature>